<dbReference type="RefSeq" id="WP_094786153.1">
    <property type="nucleotide sequence ID" value="NZ_NDXW01000001.1"/>
</dbReference>
<dbReference type="InterPro" id="IPR035926">
    <property type="entry name" value="NusB-like_sf"/>
</dbReference>
<feature type="domain" description="NusB/RsmB/TIM44" evidence="8">
    <location>
        <begin position="20"/>
        <end position="144"/>
    </location>
</feature>
<dbReference type="Pfam" id="PF01029">
    <property type="entry name" value="NusB"/>
    <property type="match status" value="1"/>
</dbReference>
<feature type="compositionally biased region" description="Polar residues" evidence="7">
    <location>
        <begin position="1"/>
        <end position="10"/>
    </location>
</feature>
<dbReference type="NCBIfam" id="TIGR01951">
    <property type="entry name" value="nusB"/>
    <property type="match status" value="1"/>
</dbReference>
<evidence type="ECO:0000313" key="10">
    <source>
        <dbReference type="Proteomes" id="UP000257039"/>
    </source>
</evidence>
<dbReference type="GO" id="GO:0031564">
    <property type="term" value="P:transcription antitermination"/>
    <property type="evidence" value="ECO:0007669"/>
    <property type="project" value="UniProtKB-KW"/>
</dbReference>
<proteinExistence type="inferred from homology"/>
<dbReference type="GO" id="GO:0003723">
    <property type="term" value="F:RNA binding"/>
    <property type="evidence" value="ECO:0007669"/>
    <property type="project" value="UniProtKB-UniRule"/>
</dbReference>
<evidence type="ECO:0000256" key="7">
    <source>
        <dbReference type="SAM" id="MobiDB-lite"/>
    </source>
</evidence>
<evidence type="ECO:0000256" key="1">
    <source>
        <dbReference type="ARBA" id="ARBA00005952"/>
    </source>
</evidence>
<gene>
    <name evidence="6" type="primary">nusB</name>
    <name evidence="9" type="ORF">B9G39_04080</name>
</gene>
<organism evidence="9 10">
    <name type="scientific">Zooshikella ganghwensis</name>
    <dbReference type="NCBI Taxonomy" id="202772"/>
    <lineage>
        <taxon>Bacteria</taxon>
        <taxon>Pseudomonadati</taxon>
        <taxon>Pseudomonadota</taxon>
        <taxon>Gammaproteobacteria</taxon>
        <taxon>Oceanospirillales</taxon>
        <taxon>Zooshikellaceae</taxon>
        <taxon>Zooshikella</taxon>
    </lineage>
</organism>
<name>A0A4P9VKJ8_9GAMM</name>
<dbReference type="EMBL" id="NDXW01000001">
    <property type="protein sequence ID" value="RDH42690.1"/>
    <property type="molecule type" value="Genomic_DNA"/>
</dbReference>
<dbReference type="GO" id="GO:0006353">
    <property type="term" value="P:DNA-templated transcription termination"/>
    <property type="evidence" value="ECO:0007669"/>
    <property type="project" value="UniProtKB-UniRule"/>
</dbReference>
<dbReference type="InterPro" id="IPR006027">
    <property type="entry name" value="NusB_RsmB_TIM44"/>
</dbReference>
<dbReference type="AlphaFoldDB" id="A0A4P9VKJ8"/>
<sequence length="158" mass="18298">MNDTVSNPNNAAKPKPSERRRARQYALQALYQWHMAGASLTDIDVQFRTDYDMSKVDLGYFSELLHGIPRNLKVVQDGFEPFLDRNFDELDPIELTTLRIGTFELMFRLDVPYKVVINESIELAKRYGAEESHRYVNGILDKVAARARMEEMRALRGK</sequence>
<keyword evidence="3 6" id="KW-0694">RNA-binding</keyword>
<comment type="function">
    <text evidence="6">Involved in transcription antitermination. Required for transcription of ribosomal RNA (rRNA) genes. Binds specifically to the boxA antiterminator sequence of the ribosomal RNA (rrn) operons.</text>
</comment>
<dbReference type="PANTHER" id="PTHR11078:SF3">
    <property type="entry name" value="ANTITERMINATION NUSB DOMAIN-CONTAINING PROTEIN"/>
    <property type="match status" value="1"/>
</dbReference>
<evidence type="ECO:0000313" key="9">
    <source>
        <dbReference type="EMBL" id="RDH42690.1"/>
    </source>
</evidence>
<comment type="similarity">
    <text evidence="1 6">Belongs to the NusB family.</text>
</comment>
<protein>
    <recommendedName>
        <fullName evidence="6">Transcription antitermination protein NusB</fullName>
    </recommendedName>
    <alternativeName>
        <fullName evidence="6">Antitermination factor NusB</fullName>
    </alternativeName>
</protein>
<dbReference type="CDD" id="cd00619">
    <property type="entry name" value="Terminator_NusB"/>
    <property type="match status" value="1"/>
</dbReference>
<accession>A0A4P9VKJ8</accession>
<dbReference type="GO" id="GO:0005829">
    <property type="term" value="C:cytosol"/>
    <property type="evidence" value="ECO:0007669"/>
    <property type="project" value="TreeGrafter"/>
</dbReference>
<dbReference type="InterPro" id="IPR011605">
    <property type="entry name" value="NusB_fam"/>
</dbReference>
<reference evidence="9 10" key="1">
    <citation type="submission" date="2017-04" db="EMBL/GenBank/DDBJ databases">
        <title>Draft genome sequence of Zooshikella ganghwensis VG4 isolated from Red Sea sediments.</title>
        <authorList>
            <person name="Rehman Z."/>
            <person name="Alam I."/>
            <person name="Kamau A."/>
            <person name="Bajic V."/>
            <person name="Leiknes T."/>
        </authorList>
    </citation>
    <scope>NUCLEOTIDE SEQUENCE [LARGE SCALE GENOMIC DNA]</scope>
    <source>
        <strain evidence="9 10">VG4</strain>
    </source>
</reference>
<keyword evidence="5 6" id="KW-0804">Transcription</keyword>
<dbReference type="Gene3D" id="1.10.940.10">
    <property type="entry name" value="NusB-like"/>
    <property type="match status" value="1"/>
</dbReference>
<dbReference type="Proteomes" id="UP000257039">
    <property type="component" value="Unassembled WGS sequence"/>
</dbReference>
<evidence type="ECO:0000256" key="4">
    <source>
        <dbReference type="ARBA" id="ARBA00023015"/>
    </source>
</evidence>
<dbReference type="SUPFAM" id="SSF48013">
    <property type="entry name" value="NusB-like"/>
    <property type="match status" value="1"/>
</dbReference>
<comment type="caution">
    <text evidence="9">The sequence shown here is derived from an EMBL/GenBank/DDBJ whole genome shotgun (WGS) entry which is preliminary data.</text>
</comment>
<dbReference type="PANTHER" id="PTHR11078">
    <property type="entry name" value="N UTILIZATION SUBSTANCE PROTEIN B-RELATED"/>
    <property type="match status" value="1"/>
</dbReference>
<evidence type="ECO:0000256" key="2">
    <source>
        <dbReference type="ARBA" id="ARBA00022814"/>
    </source>
</evidence>
<evidence type="ECO:0000256" key="5">
    <source>
        <dbReference type="ARBA" id="ARBA00023163"/>
    </source>
</evidence>
<dbReference type="HAMAP" id="MF_00073">
    <property type="entry name" value="NusB"/>
    <property type="match status" value="1"/>
</dbReference>
<evidence type="ECO:0000259" key="8">
    <source>
        <dbReference type="Pfam" id="PF01029"/>
    </source>
</evidence>
<feature type="region of interest" description="Disordered" evidence="7">
    <location>
        <begin position="1"/>
        <end position="20"/>
    </location>
</feature>
<evidence type="ECO:0000256" key="3">
    <source>
        <dbReference type="ARBA" id="ARBA00022884"/>
    </source>
</evidence>
<evidence type="ECO:0000256" key="6">
    <source>
        <dbReference type="HAMAP-Rule" id="MF_00073"/>
    </source>
</evidence>
<keyword evidence="2 6" id="KW-0889">Transcription antitermination</keyword>
<keyword evidence="10" id="KW-1185">Reference proteome</keyword>
<keyword evidence="4 6" id="KW-0805">Transcription regulation</keyword>